<dbReference type="Proteomes" id="UP001292094">
    <property type="component" value="Unassembled WGS sequence"/>
</dbReference>
<name>A0AAE1NRM3_9EUCA</name>
<keyword evidence="3" id="KW-1185">Reference proteome</keyword>
<sequence length="89" mass="9958">MSPPPSPTCDSRQTSPSGTTGPGYQDAGQETWRRAREGGTCAGKDGGGEEKEEEDVGRMDEYKRRRNMWREGWRNSEGEEEDVDGTMEK</sequence>
<evidence type="ECO:0000313" key="3">
    <source>
        <dbReference type="Proteomes" id="UP001292094"/>
    </source>
</evidence>
<proteinExistence type="predicted"/>
<dbReference type="EMBL" id="JAWZYT010004340">
    <property type="protein sequence ID" value="KAK4294209.1"/>
    <property type="molecule type" value="Genomic_DNA"/>
</dbReference>
<accession>A0AAE1NRM3</accession>
<evidence type="ECO:0000256" key="1">
    <source>
        <dbReference type="SAM" id="MobiDB-lite"/>
    </source>
</evidence>
<dbReference type="AlphaFoldDB" id="A0AAE1NRM3"/>
<reference evidence="2" key="1">
    <citation type="submission" date="2023-11" db="EMBL/GenBank/DDBJ databases">
        <title>Genome assemblies of two species of porcelain crab, Petrolisthes cinctipes and Petrolisthes manimaculis (Anomura: Porcellanidae).</title>
        <authorList>
            <person name="Angst P."/>
        </authorList>
    </citation>
    <scope>NUCLEOTIDE SEQUENCE</scope>
    <source>
        <strain evidence="2">PB745_02</strain>
        <tissue evidence="2">Gill</tissue>
    </source>
</reference>
<protein>
    <submittedName>
        <fullName evidence="2">Uncharacterized protein</fullName>
    </submittedName>
</protein>
<comment type="caution">
    <text evidence="2">The sequence shown here is derived from an EMBL/GenBank/DDBJ whole genome shotgun (WGS) entry which is preliminary data.</text>
</comment>
<feature type="region of interest" description="Disordered" evidence="1">
    <location>
        <begin position="1"/>
        <end position="89"/>
    </location>
</feature>
<feature type="compositionally biased region" description="Polar residues" evidence="1">
    <location>
        <begin position="8"/>
        <end position="19"/>
    </location>
</feature>
<feature type="compositionally biased region" description="Basic and acidic residues" evidence="1">
    <location>
        <begin position="56"/>
        <end position="77"/>
    </location>
</feature>
<feature type="compositionally biased region" description="Acidic residues" evidence="1">
    <location>
        <begin position="78"/>
        <end position="89"/>
    </location>
</feature>
<gene>
    <name evidence="2" type="ORF">Pmani_033149</name>
</gene>
<organism evidence="2 3">
    <name type="scientific">Petrolisthes manimaculis</name>
    <dbReference type="NCBI Taxonomy" id="1843537"/>
    <lineage>
        <taxon>Eukaryota</taxon>
        <taxon>Metazoa</taxon>
        <taxon>Ecdysozoa</taxon>
        <taxon>Arthropoda</taxon>
        <taxon>Crustacea</taxon>
        <taxon>Multicrustacea</taxon>
        <taxon>Malacostraca</taxon>
        <taxon>Eumalacostraca</taxon>
        <taxon>Eucarida</taxon>
        <taxon>Decapoda</taxon>
        <taxon>Pleocyemata</taxon>
        <taxon>Anomura</taxon>
        <taxon>Galatheoidea</taxon>
        <taxon>Porcellanidae</taxon>
        <taxon>Petrolisthes</taxon>
    </lineage>
</organism>
<evidence type="ECO:0000313" key="2">
    <source>
        <dbReference type="EMBL" id="KAK4294209.1"/>
    </source>
</evidence>